<evidence type="ECO:0000256" key="2">
    <source>
        <dbReference type="ARBA" id="ARBA00004604"/>
    </source>
</evidence>
<feature type="domain" description="Calpain catalytic" evidence="21">
    <location>
        <begin position="74"/>
        <end position="369"/>
    </location>
</feature>
<evidence type="ECO:0000256" key="8">
    <source>
        <dbReference type="ARBA" id="ARBA00022801"/>
    </source>
</evidence>
<dbReference type="InterPro" id="IPR036213">
    <property type="entry name" value="Calpain_III_sf"/>
</dbReference>
<keyword evidence="9 18" id="KW-0788">Thiol protease</keyword>
<dbReference type="CDD" id="cd00044">
    <property type="entry name" value="CysPc"/>
    <property type="match status" value="1"/>
</dbReference>
<evidence type="ECO:0000256" key="1">
    <source>
        <dbReference type="ARBA" id="ARBA00004496"/>
    </source>
</evidence>
<evidence type="ECO:0000256" key="4">
    <source>
        <dbReference type="ARBA" id="ARBA00022490"/>
    </source>
</evidence>
<dbReference type="SMART" id="SM00720">
    <property type="entry name" value="calpain_III"/>
    <property type="match status" value="1"/>
</dbReference>
<evidence type="ECO:0000256" key="14">
    <source>
        <dbReference type="ARBA" id="ARBA00023844"/>
    </source>
</evidence>
<dbReference type="GeneID" id="101324242"/>
<evidence type="ECO:0000256" key="13">
    <source>
        <dbReference type="ARBA" id="ARBA00023801"/>
    </source>
</evidence>
<dbReference type="Pfam" id="PF21875">
    <property type="entry name" value="CAPN13-like_C_EFh"/>
    <property type="match status" value="1"/>
</dbReference>
<dbReference type="EC" id="3.4.22.54" evidence="13 19"/>
<dbReference type="CDD" id="cd00214">
    <property type="entry name" value="Calpain_III"/>
    <property type="match status" value="1"/>
</dbReference>
<name>A0A6J3R010_TURTR</name>
<evidence type="ECO:0000256" key="5">
    <source>
        <dbReference type="ARBA" id="ARBA00022670"/>
    </source>
</evidence>
<evidence type="ECO:0000256" key="6">
    <source>
        <dbReference type="ARBA" id="ARBA00022723"/>
    </source>
</evidence>
<dbReference type="Gene3D" id="1.10.238.10">
    <property type="entry name" value="EF-hand"/>
    <property type="match status" value="1"/>
</dbReference>
<evidence type="ECO:0000256" key="18">
    <source>
        <dbReference type="PROSITE-ProRule" id="PRU00239"/>
    </source>
</evidence>
<dbReference type="InterPro" id="IPR022684">
    <property type="entry name" value="Calpain_cysteine_protease"/>
</dbReference>
<dbReference type="SUPFAM" id="SSF54001">
    <property type="entry name" value="Cysteine proteinases"/>
    <property type="match status" value="1"/>
</dbReference>
<dbReference type="InterPro" id="IPR002048">
    <property type="entry name" value="EF_hand_dom"/>
</dbReference>
<feature type="region of interest" description="Disordered" evidence="20">
    <location>
        <begin position="1"/>
        <end position="37"/>
    </location>
</feature>
<dbReference type="AlphaFoldDB" id="A0A6J3R010"/>
<evidence type="ECO:0000256" key="3">
    <source>
        <dbReference type="ARBA" id="ARBA00007623"/>
    </source>
</evidence>
<comment type="subcellular location">
    <subcellularLocation>
        <location evidence="1 19">Cytoplasm</location>
    </subcellularLocation>
    <subcellularLocation>
        <location evidence="2">Nucleus</location>
        <location evidence="2">Nucleolus</location>
    </subcellularLocation>
</comment>
<dbReference type="InterPro" id="IPR001300">
    <property type="entry name" value="Peptidase_C2_calpain_cat"/>
</dbReference>
<evidence type="ECO:0000256" key="15">
    <source>
        <dbReference type="ARBA" id="ARBA00046710"/>
    </source>
</evidence>
<dbReference type="InterPro" id="IPR029531">
    <property type="entry name" value="CAPN3_PEF"/>
</dbReference>
<dbReference type="PANTHER" id="PTHR10183">
    <property type="entry name" value="CALPAIN"/>
    <property type="match status" value="1"/>
</dbReference>
<dbReference type="InterPro" id="IPR018247">
    <property type="entry name" value="EF_Hand_1_Ca_BS"/>
</dbReference>
<keyword evidence="23" id="KW-1185">Reference proteome</keyword>
<evidence type="ECO:0000256" key="20">
    <source>
        <dbReference type="SAM" id="MobiDB-lite"/>
    </source>
</evidence>
<dbReference type="PROSITE" id="PS00139">
    <property type="entry name" value="THIOL_PROTEASE_CYS"/>
    <property type="match status" value="1"/>
</dbReference>
<sequence length="729" mass="83917">MLTVISTSVAPQTGAEPRSPGPIPQADQGKGTEAGGGNPSGIYSAIISRNFPIIGVKEKTFEQLHKKCLEKKVLYVDPEFPPDETSLFYSQKFPIQFIWKRPPEICENPRFIIGGANRTDICQGDLGDCWFLAAIACLTLNKRLLFRVIPHDQSFTENYAGIFHFQFWRYGDWVDVVIDDCLPTYNNELVFTKSNHHNEFWSALLEKAYAKLHGSYEALKGGNTTEAMEDFTGGVTEFFEIKDAPRDMYKIMKKAIERGSLMGCSIDTIVPVQYETRMACGLVKGHAYSVTGLEEALYKGEKVKLVRLRNPWGQVEWNGSWSDSWKNWSFVDKNEKARLQHQVTEDGEFWMSYDDFIYHFTKLEICNLTADALESDKLQTWTVSVNEGRWVRGCSAGGCRNFPDTFWTNPQYRLKLLEEDDDPDESEVICSFLVALMQKNRRKDRKLGANLFTIGFAIYEVPKEMHGNKQHLQKDFFLYNASKARSKTYINMREVSERFRLPPSEYVIVPSTYEPHQEGEFILRVFSEKRNLSEEVENTISVDRPVSEPSSADQESEEQQQFGNIFRQIAGDDMEICADELKNILNRVVNKHKDLKTQGFTLESCRSMIALMDTDGSGRLNLQEFHHLWKKIKAWQKIFKHYDTDQSGTINSYEMRNAVNDAGFHLNNQLYDIITMRYADRSMNIDLDSFICCLLRLEGMFRAFNAFDKDGDGIIKLNVLEWLQLTMYA</sequence>
<dbReference type="GO" id="GO:0006508">
    <property type="term" value="P:proteolysis"/>
    <property type="evidence" value="ECO:0007669"/>
    <property type="project" value="UniProtKB-UniRule"/>
</dbReference>
<dbReference type="InterPro" id="IPR011992">
    <property type="entry name" value="EF-hand-dom_pair"/>
</dbReference>
<dbReference type="FunFam" id="3.90.70.10:FF:000555">
    <property type="entry name" value="Calpain-3"/>
    <property type="match status" value="1"/>
</dbReference>
<dbReference type="SUPFAM" id="SSF49758">
    <property type="entry name" value="Calpain large subunit, middle domain (domain III)"/>
    <property type="match status" value="1"/>
</dbReference>
<keyword evidence="11" id="KW-0539">Nucleus</keyword>
<comment type="function">
    <text evidence="16">Calcium-regulated non-lysosomal thiol-protease. Proteolytically cleaves CTBP1. Mediates, with UTP25, the proteasome-independent degradation of p53/TP53.</text>
</comment>
<dbReference type="GO" id="GO:0043066">
    <property type="term" value="P:negative regulation of apoptotic process"/>
    <property type="evidence" value="ECO:0007669"/>
    <property type="project" value="TreeGrafter"/>
</dbReference>
<dbReference type="Pfam" id="PF13833">
    <property type="entry name" value="EF-hand_8"/>
    <property type="match status" value="1"/>
</dbReference>
<dbReference type="Gene3D" id="2.60.120.380">
    <property type="match status" value="1"/>
</dbReference>
<evidence type="ECO:0000256" key="11">
    <source>
        <dbReference type="ARBA" id="ARBA00023242"/>
    </source>
</evidence>
<dbReference type="InterPro" id="IPR033883">
    <property type="entry name" value="C2_III"/>
</dbReference>
<dbReference type="CTD" id="825"/>
<dbReference type="GO" id="GO:0005737">
    <property type="term" value="C:cytoplasm"/>
    <property type="evidence" value="ECO:0007669"/>
    <property type="project" value="UniProtKB-SubCell"/>
</dbReference>
<feature type="domain" description="EF-hand" evidence="22">
    <location>
        <begin position="630"/>
        <end position="665"/>
    </location>
</feature>
<feature type="active site" evidence="17 18">
    <location>
        <position position="286"/>
    </location>
</feature>
<keyword evidence="8 18" id="KW-0378">Hydrolase</keyword>
<reference evidence="24" key="1">
    <citation type="submission" date="2025-08" db="UniProtKB">
        <authorList>
            <consortium name="RefSeq"/>
        </authorList>
    </citation>
    <scope>IDENTIFICATION</scope>
    <source>
        <tissue evidence="24">Spleen</tissue>
    </source>
</reference>
<comment type="catalytic activity">
    <reaction evidence="12 19">
        <text>Broad endopeptidase activity.</text>
        <dbReference type="EC" id="3.4.22.54"/>
    </reaction>
</comment>
<keyword evidence="5 18" id="KW-0645">Protease</keyword>
<comment type="subunit">
    <text evidence="15">Homodimer; via EF-hand domain 4. Interacts with TTN/titin. Interacts with CMYA5; this interaction, which results in CMYA5 proteolysis, may protect CAPN3 from autolysis. Interacts with SIMC1. Interacts with UTP25; the interaction is required for CAPN3 translocation to the nucleolus.</text>
</comment>
<keyword evidence="10 19" id="KW-0106">Calcium</keyword>
<dbReference type="SMART" id="SM00230">
    <property type="entry name" value="CysPc"/>
    <property type="match status" value="1"/>
</dbReference>
<dbReference type="PROSITE" id="PS50203">
    <property type="entry name" value="CALPAIN_CAT"/>
    <property type="match status" value="1"/>
</dbReference>
<dbReference type="FunFam" id="1.10.238.10:FF:000065">
    <property type="entry name" value="calpain-3 isoform X1"/>
    <property type="match status" value="1"/>
</dbReference>
<dbReference type="SMART" id="SM00054">
    <property type="entry name" value="EFh"/>
    <property type="match status" value="3"/>
</dbReference>
<feature type="active site" evidence="17 18">
    <location>
        <position position="310"/>
    </location>
</feature>
<keyword evidence="7" id="KW-0677">Repeat</keyword>
<accession>A0A6J3R010</accession>
<evidence type="ECO:0000256" key="17">
    <source>
        <dbReference type="PIRSR" id="PIRSR622684-1"/>
    </source>
</evidence>
<dbReference type="CDD" id="cd16190">
    <property type="entry name" value="EFh_PEF_CAPN3"/>
    <property type="match status" value="1"/>
</dbReference>
<proteinExistence type="inferred from homology"/>
<dbReference type="Gene3D" id="3.90.70.10">
    <property type="entry name" value="Cysteine proteinases"/>
    <property type="match status" value="1"/>
</dbReference>
<evidence type="ECO:0000256" key="7">
    <source>
        <dbReference type="ARBA" id="ARBA00022737"/>
    </source>
</evidence>
<dbReference type="GO" id="GO:0005730">
    <property type="term" value="C:nucleolus"/>
    <property type="evidence" value="ECO:0007669"/>
    <property type="project" value="UniProtKB-SubCell"/>
</dbReference>
<dbReference type="Pfam" id="PF01067">
    <property type="entry name" value="Calpain_III"/>
    <property type="match status" value="1"/>
</dbReference>
<evidence type="ECO:0000259" key="22">
    <source>
        <dbReference type="PROSITE" id="PS50222"/>
    </source>
</evidence>
<dbReference type="InterPro" id="IPR000169">
    <property type="entry name" value="Pept_cys_AS"/>
</dbReference>
<evidence type="ECO:0000313" key="23">
    <source>
        <dbReference type="Proteomes" id="UP000245320"/>
    </source>
</evidence>
<feature type="domain" description="EF-hand" evidence="22">
    <location>
        <begin position="695"/>
        <end position="729"/>
    </location>
</feature>
<dbReference type="Proteomes" id="UP000245320">
    <property type="component" value="Chromosome 2"/>
</dbReference>
<evidence type="ECO:0000256" key="10">
    <source>
        <dbReference type="ARBA" id="ARBA00022837"/>
    </source>
</evidence>
<dbReference type="Pfam" id="PF00648">
    <property type="entry name" value="Peptidase_C2"/>
    <property type="match status" value="1"/>
</dbReference>
<evidence type="ECO:0000256" key="9">
    <source>
        <dbReference type="ARBA" id="ARBA00022807"/>
    </source>
</evidence>
<gene>
    <name evidence="24" type="primary">CAPN3</name>
</gene>
<evidence type="ECO:0000313" key="24">
    <source>
        <dbReference type="RefSeq" id="XP_033707438.1"/>
    </source>
</evidence>
<evidence type="ECO:0000256" key="16">
    <source>
        <dbReference type="ARBA" id="ARBA00057973"/>
    </source>
</evidence>
<dbReference type="SUPFAM" id="SSF47473">
    <property type="entry name" value="EF-hand"/>
    <property type="match status" value="1"/>
</dbReference>
<dbReference type="PROSITE" id="PS50222">
    <property type="entry name" value="EF_HAND_2"/>
    <property type="match status" value="2"/>
</dbReference>
<keyword evidence="6 19" id="KW-0479">Metal-binding</keyword>
<keyword evidence="4 19" id="KW-0963">Cytoplasm</keyword>
<dbReference type="InterPro" id="IPR022683">
    <property type="entry name" value="Calpain_III"/>
</dbReference>
<dbReference type="GO" id="GO:0004198">
    <property type="term" value="F:calcium-dependent cysteine-type endopeptidase activity"/>
    <property type="evidence" value="ECO:0007669"/>
    <property type="project" value="UniProtKB-UniRule"/>
</dbReference>
<dbReference type="GO" id="GO:0005509">
    <property type="term" value="F:calcium ion binding"/>
    <property type="evidence" value="ECO:0007669"/>
    <property type="project" value="UniProtKB-UniRule"/>
</dbReference>
<evidence type="ECO:0000259" key="21">
    <source>
        <dbReference type="PROSITE" id="PS50203"/>
    </source>
</evidence>
<dbReference type="InterPro" id="IPR038765">
    <property type="entry name" value="Papain-like_cys_pep_sf"/>
</dbReference>
<feature type="compositionally biased region" description="Polar residues" evidence="20">
    <location>
        <begin position="1"/>
        <end position="11"/>
    </location>
</feature>
<dbReference type="PROSITE" id="PS00018">
    <property type="entry name" value="EF_HAND_1"/>
    <property type="match status" value="1"/>
</dbReference>
<feature type="active site" evidence="17 18">
    <location>
        <position position="129"/>
    </location>
</feature>
<comment type="similarity">
    <text evidence="3 19">Belongs to the peptidase C2 family.</text>
</comment>
<feature type="region of interest" description="Disordered" evidence="20">
    <location>
        <begin position="541"/>
        <end position="560"/>
    </location>
</feature>
<evidence type="ECO:0000256" key="19">
    <source>
        <dbReference type="RuleBase" id="RU367132"/>
    </source>
</evidence>
<dbReference type="FunFam" id="2.60.120.380:FF:000002">
    <property type="entry name" value="calpain-3 isoform X1"/>
    <property type="match status" value="1"/>
</dbReference>
<dbReference type="RefSeq" id="XP_033707438.1">
    <property type="nucleotide sequence ID" value="XM_033851547.1"/>
</dbReference>
<dbReference type="InterPro" id="IPR054069">
    <property type="entry name" value="CAPN3/13-like_C_EFh"/>
</dbReference>
<organism evidence="23 24">
    <name type="scientific">Tursiops truncatus</name>
    <name type="common">Atlantic bottle-nosed dolphin</name>
    <name type="synonym">Delphinus truncatus</name>
    <dbReference type="NCBI Taxonomy" id="9739"/>
    <lineage>
        <taxon>Eukaryota</taxon>
        <taxon>Metazoa</taxon>
        <taxon>Chordata</taxon>
        <taxon>Craniata</taxon>
        <taxon>Vertebrata</taxon>
        <taxon>Euteleostomi</taxon>
        <taxon>Mammalia</taxon>
        <taxon>Eutheria</taxon>
        <taxon>Laurasiatheria</taxon>
        <taxon>Artiodactyla</taxon>
        <taxon>Whippomorpha</taxon>
        <taxon>Cetacea</taxon>
        <taxon>Odontoceti</taxon>
        <taxon>Delphinidae</taxon>
        <taxon>Tursiops</taxon>
    </lineage>
</organism>
<dbReference type="PANTHER" id="PTHR10183:SF329">
    <property type="entry name" value="CALPAIN-3"/>
    <property type="match status" value="1"/>
</dbReference>
<evidence type="ECO:0000256" key="12">
    <source>
        <dbReference type="ARBA" id="ARBA00023702"/>
    </source>
</evidence>
<protein>
    <recommendedName>
        <fullName evidence="14 19">Calpain-3</fullName>
        <ecNumber evidence="13 19">3.4.22.54</ecNumber>
    </recommendedName>
</protein>
<dbReference type="InterPro" id="IPR022682">
    <property type="entry name" value="Calpain_domain_III"/>
</dbReference>
<dbReference type="PRINTS" id="PR00704">
    <property type="entry name" value="CALPAIN"/>
</dbReference>